<dbReference type="Gene3D" id="3.40.50.720">
    <property type="entry name" value="NAD(P)-binding Rossmann-like Domain"/>
    <property type="match status" value="1"/>
</dbReference>
<reference evidence="3 4" key="1">
    <citation type="submission" date="2019-01" db="EMBL/GenBank/DDBJ databases">
        <authorList>
            <person name="Chen W.-M."/>
        </authorList>
    </citation>
    <scope>NUCLEOTIDE SEQUENCE [LARGE SCALE GENOMIC DNA]</scope>
    <source>
        <strain evidence="3 4">FSY-9</strain>
    </source>
</reference>
<protein>
    <submittedName>
        <fullName evidence="3">Methyltransferase domain-containing protein</fullName>
    </submittedName>
</protein>
<dbReference type="EMBL" id="SACO01000001">
    <property type="protein sequence ID" value="RVU07800.1"/>
    <property type="molecule type" value="Genomic_DNA"/>
</dbReference>
<organism evidence="3 4">
    <name type="scientific">Novosphingobium umbonatum</name>
    <dbReference type="NCBI Taxonomy" id="1908524"/>
    <lineage>
        <taxon>Bacteria</taxon>
        <taxon>Pseudomonadati</taxon>
        <taxon>Pseudomonadota</taxon>
        <taxon>Alphaproteobacteria</taxon>
        <taxon>Sphingomonadales</taxon>
        <taxon>Sphingomonadaceae</taxon>
        <taxon>Novosphingobium</taxon>
    </lineage>
</organism>
<dbReference type="GO" id="GO:0008168">
    <property type="term" value="F:methyltransferase activity"/>
    <property type="evidence" value="ECO:0007669"/>
    <property type="project" value="UniProtKB-KW"/>
</dbReference>
<dbReference type="AlphaFoldDB" id="A0A3S2X7N2"/>
<dbReference type="Pfam" id="PF08484">
    <property type="entry name" value="Methyltransf_14"/>
    <property type="match status" value="1"/>
</dbReference>
<name>A0A3S2X7N2_9SPHN</name>
<dbReference type="CDD" id="cd02440">
    <property type="entry name" value="AdoMet_MTases"/>
    <property type="match status" value="1"/>
</dbReference>
<evidence type="ECO:0000259" key="2">
    <source>
        <dbReference type="Pfam" id="PF08484"/>
    </source>
</evidence>
<keyword evidence="4" id="KW-1185">Reference proteome</keyword>
<keyword evidence="3" id="KW-0489">Methyltransferase</keyword>
<comment type="caution">
    <text evidence="3">The sequence shown here is derived from an EMBL/GenBank/DDBJ whole genome shotgun (WGS) entry which is preliminary data.</text>
</comment>
<proteinExistence type="predicted"/>
<evidence type="ECO:0000313" key="4">
    <source>
        <dbReference type="Proteomes" id="UP000282837"/>
    </source>
</evidence>
<evidence type="ECO:0000259" key="1">
    <source>
        <dbReference type="Pfam" id="PF08421"/>
    </source>
</evidence>
<evidence type="ECO:0000313" key="3">
    <source>
        <dbReference type="EMBL" id="RVU07800.1"/>
    </source>
</evidence>
<feature type="domain" description="Methyltransferase putative zinc binding" evidence="1">
    <location>
        <begin position="8"/>
        <end position="67"/>
    </location>
</feature>
<dbReference type="InterPro" id="IPR013691">
    <property type="entry name" value="MeTrfase_14"/>
</dbReference>
<feature type="domain" description="C-methyltransferase" evidence="2">
    <location>
        <begin position="284"/>
        <end position="404"/>
    </location>
</feature>
<dbReference type="Pfam" id="PF13489">
    <property type="entry name" value="Methyltransf_23"/>
    <property type="match status" value="1"/>
</dbReference>
<gene>
    <name evidence="3" type="ORF">EOE18_01600</name>
</gene>
<dbReference type="GO" id="GO:0032259">
    <property type="term" value="P:methylation"/>
    <property type="evidence" value="ECO:0007669"/>
    <property type="project" value="UniProtKB-KW"/>
</dbReference>
<dbReference type="InterPro" id="IPR029063">
    <property type="entry name" value="SAM-dependent_MTases_sf"/>
</dbReference>
<dbReference type="Gene3D" id="6.20.50.110">
    <property type="entry name" value="Methyltransferase, zinc-binding domain"/>
    <property type="match status" value="1"/>
</dbReference>
<dbReference type="InterPro" id="IPR013630">
    <property type="entry name" value="Methyltransf_Zn-bd_dom_put"/>
</dbReference>
<dbReference type="InterPro" id="IPR038576">
    <property type="entry name" value="Methyltransf_Zn-bd_dom_put_sf"/>
</dbReference>
<dbReference type="Proteomes" id="UP000282837">
    <property type="component" value="Unassembled WGS sequence"/>
</dbReference>
<accession>A0A3S2X7N2</accession>
<dbReference type="Gene3D" id="3.40.50.150">
    <property type="entry name" value="Vaccinia Virus protein VP39"/>
    <property type="match status" value="1"/>
</dbReference>
<sequence>MKKVSMSCLACNATDLSLSLDLGSQPLANCLLETADSPYARFPLGLMSCTQCGHGQLVHFAPPEDLFVDYLYASGTSRSLGYYFDWFCDEVKKHFAPGSDVLEIACNDGSLLGRLDKAGFNVLGVDPAANLVDVGRREGLEILCEFWPCEQAIAQRKFDLVVCMNVVAHTPDPAGFLQGVADVLKPDGVCLVQTSQAHMLRNGEFDTIYHEHYSFFTPRSMEALAARVGLELRHIRLTDVHGTSFGFLLTKPGCSRDITRFLTEGAFAVEPELQREDLAQRISGDAAQYTAFGDAARARMEKVAAIVAKARAQGRQVYFVGAAAKAITFMHAAGICPDRVFDEAPLKVGRFIPGLGVPIEPLTALDAAGDPLIVISAWNFRQELASKARAIAGRDDLSFLVYFPEVEEF</sequence>
<dbReference type="PANTHER" id="PTHR43861">
    <property type="entry name" value="TRANS-ACONITATE 2-METHYLTRANSFERASE-RELATED"/>
    <property type="match status" value="1"/>
</dbReference>
<dbReference type="SUPFAM" id="SSF53335">
    <property type="entry name" value="S-adenosyl-L-methionine-dependent methyltransferases"/>
    <property type="match status" value="1"/>
</dbReference>
<keyword evidence="3" id="KW-0808">Transferase</keyword>
<dbReference type="Pfam" id="PF08421">
    <property type="entry name" value="Methyltransf_13"/>
    <property type="match status" value="1"/>
</dbReference>
<dbReference type="PANTHER" id="PTHR43861:SF5">
    <property type="entry name" value="BLL5978 PROTEIN"/>
    <property type="match status" value="1"/>
</dbReference>